<dbReference type="PANTHER" id="PTHR38457:SF1">
    <property type="entry name" value="REGULATOR ABRB-RELATED"/>
    <property type="match status" value="1"/>
</dbReference>
<name>A0A0G3HBM7_9CORY</name>
<keyword evidence="1" id="KW-0812">Transmembrane</keyword>
<dbReference type="GO" id="GO:0016020">
    <property type="term" value="C:membrane"/>
    <property type="evidence" value="ECO:0007669"/>
    <property type="project" value="InterPro"/>
</dbReference>
<keyword evidence="1" id="KW-0472">Membrane</keyword>
<dbReference type="AlphaFoldDB" id="A0A0G3HBM7"/>
<sequence>MTRWALAGVLTVAAGLILTALAVPAEWILAGILGAGVVASATGRELVVNEHVYRLCRAVIGVIAALPLVRVEASQFLPLLPAGLFVAAVTVGIGLAGGHLLHRWHRDISLPSAVLSMLAGGASVMPAIATELKADVRFVVLGQYLRLLVVSVTLPLAAALLATPTSAATAEAAAQPWWALVILALIVVLGDPVGRCLRIPVPSVFAPLLLTVAASAAFDVSLAPPAPLRTAAFVTIGWVCGGALSVSALRSFARHLPAIVAFIAAVMAACAATAGVLTAWLGMSYFEAYLATTPGALETVLALGAEGGAGPGVVVIQLIRLIAVLMIAAWLPRILRRPG</sequence>
<keyword evidence="2" id="KW-0560">Oxidoreductase</keyword>
<dbReference type="InterPro" id="IPR007820">
    <property type="entry name" value="AbrB_fam"/>
</dbReference>
<dbReference type="Pfam" id="PF05145">
    <property type="entry name" value="AbrB"/>
    <property type="match status" value="1"/>
</dbReference>
<dbReference type="PANTHER" id="PTHR38457">
    <property type="entry name" value="REGULATOR ABRB-RELATED"/>
    <property type="match status" value="1"/>
</dbReference>
<reference evidence="2" key="1">
    <citation type="journal article" date="2015" name="Genome Announc.">
        <title>Virulence Factor Genes Detected in the Complete Genome Sequence of Corynebacterium uterequi DSM 45634, Isolated from the Uterus of a Maiden Mare.</title>
        <authorList>
            <person name="Ruckert C."/>
            <person name="Kriete M."/>
            <person name="Jaenicke S."/>
            <person name="Winkler A."/>
            <person name="Tauch A."/>
        </authorList>
    </citation>
    <scope>NUCLEOTIDE SEQUENCE [LARGE SCALE GENOMIC DNA]</scope>
    <source>
        <strain evidence="2">DSM 45634</strain>
    </source>
</reference>
<dbReference type="EMBL" id="CP011546">
    <property type="protein sequence ID" value="AKK10100.1"/>
    <property type="molecule type" value="Genomic_DNA"/>
</dbReference>
<keyword evidence="3" id="KW-1185">Reference proteome</keyword>
<dbReference type="RefSeq" id="WP_236684728.1">
    <property type="nucleotide sequence ID" value="NZ_CP011546.1"/>
</dbReference>
<feature type="transmembrane region" description="Helical" evidence="1">
    <location>
        <begin position="256"/>
        <end position="281"/>
    </location>
</feature>
<dbReference type="InterPro" id="IPR017516">
    <property type="entry name" value="AbrB_dup"/>
</dbReference>
<feature type="transmembrane region" description="Helical" evidence="1">
    <location>
        <begin position="76"/>
        <end position="101"/>
    </location>
</feature>
<dbReference type="Proteomes" id="UP000035548">
    <property type="component" value="Chromosome"/>
</dbReference>
<feature type="transmembrane region" description="Helical" evidence="1">
    <location>
        <begin position="144"/>
        <end position="163"/>
    </location>
</feature>
<protein>
    <submittedName>
        <fullName evidence="2">Putative ammonia monooxygenase</fullName>
    </submittedName>
</protein>
<proteinExistence type="predicted"/>
<keyword evidence="1" id="KW-1133">Transmembrane helix</keyword>
<organism evidence="2 3">
    <name type="scientific">Corynebacterium uterequi</name>
    <dbReference type="NCBI Taxonomy" id="1072256"/>
    <lineage>
        <taxon>Bacteria</taxon>
        <taxon>Bacillati</taxon>
        <taxon>Actinomycetota</taxon>
        <taxon>Actinomycetes</taxon>
        <taxon>Mycobacteriales</taxon>
        <taxon>Corynebacteriaceae</taxon>
        <taxon>Corynebacterium</taxon>
    </lineage>
</organism>
<evidence type="ECO:0000256" key="1">
    <source>
        <dbReference type="SAM" id="Phobius"/>
    </source>
</evidence>
<feature type="transmembrane region" description="Helical" evidence="1">
    <location>
        <begin position="309"/>
        <end position="331"/>
    </location>
</feature>
<dbReference type="PIRSF" id="PIRSF038991">
    <property type="entry name" value="Protein_AbrB"/>
    <property type="match status" value="1"/>
</dbReference>
<gene>
    <name evidence="2" type="ORF">CUTER_00355</name>
</gene>
<accession>A0A0G3HBM7</accession>
<dbReference type="NCBIfam" id="TIGR03082">
    <property type="entry name" value="Gneg_AbrB_dup"/>
    <property type="match status" value="1"/>
</dbReference>
<dbReference type="STRING" id="1072256.CUTER_00355"/>
<keyword evidence="2" id="KW-0503">Monooxygenase</keyword>
<dbReference type="GO" id="GO:0010468">
    <property type="term" value="P:regulation of gene expression"/>
    <property type="evidence" value="ECO:0007669"/>
    <property type="project" value="InterPro"/>
</dbReference>
<feature type="transmembrane region" description="Helical" evidence="1">
    <location>
        <begin position="113"/>
        <end position="132"/>
    </location>
</feature>
<dbReference type="PATRIC" id="fig|1072256.5.peg.69"/>
<dbReference type="GO" id="GO:0004497">
    <property type="term" value="F:monooxygenase activity"/>
    <property type="evidence" value="ECO:0007669"/>
    <property type="project" value="UniProtKB-KW"/>
</dbReference>
<feature type="transmembrane region" description="Helical" evidence="1">
    <location>
        <begin position="175"/>
        <end position="194"/>
    </location>
</feature>
<evidence type="ECO:0000313" key="3">
    <source>
        <dbReference type="Proteomes" id="UP000035548"/>
    </source>
</evidence>
<feature type="transmembrane region" description="Helical" evidence="1">
    <location>
        <begin position="230"/>
        <end position="249"/>
    </location>
</feature>
<dbReference type="KEGG" id="cut:CUTER_00355"/>
<evidence type="ECO:0000313" key="2">
    <source>
        <dbReference type="EMBL" id="AKK10100.1"/>
    </source>
</evidence>